<organism evidence="1 2">
    <name type="scientific">Streptomyces scopuliridis</name>
    <dbReference type="NCBI Taxonomy" id="452529"/>
    <lineage>
        <taxon>Bacteria</taxon>
        <taxon>Bacillati</taxon>
        <taxon>Actinomycetota</taxon>
        <taxon>Actinomycetes</taxon>
        <taxon>Kitasatosporales</taxon>
        <taxon>Streptomycetaceae</taxon>
        <taxon>Streptomyces</taxon>
    </lineage>
</organism>
<proteinExistence type="predicted"/>
<keyword evidence="2" id="KW-1185">Reference proteome</keyword>
<sequence>MTQTPTVQTPASGQARAQWTVPAKHPMVTVLGSGDTLLRAIEKAFPAADIHVRGNEISATGSAADVAMVQRLFDEMMLVLRTGQPMTEDAVERSIAMLRASENGGADGPETPAEVLTQNILSSRGRTIRPKTLNQKRYVDAIDKHTVVFGIGPAGTGKTYLAMAKAVQALQSKQVTRIILTRPAVEAGERLGFLPGTLYEKIDPYLRPLYDALHDMLDPDSIPRLMAAGTIEVAPLAYMRGRAQPVFTKVLTPDGWCPIGDLQVGDLVIGSDGEPTPVLGVYPQGKKDIYRVTAQDGSSTLCCDEHLWTVRTASDRRRDKPWRVLETKEMIGNLRAAHARRYELPMLTAPVCFPEREVPMDAYALGLLLGDGCLTGCTTPSFATNDPELASALEVALPGVKARWKGGVDYVLNRVKAPGDVVTLENPVTGALRALDLLGTKSHSKFVPDDYLYNSAEVRLALLQGLLDADGGPVTQTGRTSRIQYSTASILLRDDVIALVQSLGGVAYSRRRLAEGRTPGKARGRDVVHRYDAHIIDIRLPEDVEPFRLARKREKYRAAGGGGQPMRHIDSIEPAGREESVCIQVAAADSLYVTEDYLLTHNTLNDAFIILDEAQNTSAEQMKMFLTRLGFDSKIVITGDITQVDLPTGTKSGLRQVQDILDGVDDIHFSRLTSQDVVRHKLVGRIVDAYEQYDSHNGK</sequence>
<evidence type="ECO:0000313" key="1">
    <source>
        <dbReference type="EMBL" id="WSC00235.1"/>
    </source>
</evidence>
<reference evidence="1" key="1">
    <citation type="submission" date="2022-10" db="EMBL/GenBank/DDBJ databases">
        <title>The complete genomes of actinobacterial strains from the NBC collection.</title>
        <authorList>
            <person name="Joergensen T.S."/>
            <person name="Alvarez Arevalo M."/>
            <person name="Sterndorff E.B."/>
            <person name="Faurdal D."/>
            <person name="Vuksanovic O."/>
            <person name="Mourched A.-S."/>
            <person name="Charusanti P."/>
            <person name="Shaw S."/>
            <person name="Blin K."/>
            <person name="Weber T."/>
        </authorList>
    </citation>
    <scope>NUCLEOTIDE SEQUENCE</scope>
    <source>
        <strain evidence="1">NBC 01771</strain>
    </source>
</reference>
<accession>A0ACD4ZPW3</accession>
<dbReference type="Proteomes" id="UP001348369">
    <property type="component" value="Chromosome"/>
</dbReference>
<protein>
    <submittedName>
        <fullName evidence="1">PhoH family protein</fullName>
    </submittedName>
</protein>
<gene>
    <name evidence="1" type="ORF">OG835_26685</name>
</gene>
<dbReference type="EMBL" id="CP109109">
    <property type="protein sequence ID" value="WSC00235.1"/>
    <property type="molecule type" value="Genomic_DNA"/>
</dbReference>
<evidence type="ECO:0000313" key="2">
    <source>
        <dbReference type="Proteomes" id="UP001348369"/>
    </source>
</evidence>
<name>A0ACD4ZPW3_9ACTN</name>